<dbReference type="InterPro" id="IPR036866">
    <property type="entry name" value="RibonucZ/Hydroxyglut_hydro"/>
</dbReference>
<organism evidence="2 3">
    <name type="scientific">Pycnoporus cinnabarinus</name>
    <name type="common">Cinnabar-red polypore</name>
    <name type="synonym">Trametes cinnabarina</name>
    <dbReference type="NCBI Taxonomy" id="5643"/>
    <lineage>
        <taxon>Eukaryota</taxon>
        <taxon>Fungi</taxon>
        <taxon>Dikarya</taxon>
        <taxon>Basidiomycota</taxon>
        <taxon>Agaricomycotina</taxon>
        <taxon>Agaricomycetes</taxon>
        <taxon>Polyporales</taxon>
        <taxon>Polyporaceae</taxon>
        <taxon>Trametes</taxon>
    </lineage>
</organism>
<dbReference type="HOGENOM" id="CLU_2147118_0_0_1"/>
<accession>A0A060S953</accession>
<dbReference type="PANTHER" id="PTHR23131:SF0">
    <property type="entry name" value="ENDORIBONUCLEASE LACTB2"/>
    <property type="match status" value="1"/>
</dbReference>
<dbReference type="EMBL" id="CCBP010000028">
    <property type="protein sequence ID" value="CDO68918.1"/>
    <property type="molecule type" value="Genomic_DNA"/>
</dbReference>
<dbReference type="InterPro" id="IPR036388">
    <property type="entry name" value="WH-like_DNA-bd_sf"/>
</dbReference>
<evidence type="ECO:0000313" key="3">
    <source>
        <dbReference type="Proteomes" id="UP000029665"/>
    </source>
</evidence>
<feature type="domain" description="LACTB2 winged helix" evidence="1">
    <location>
        <begin position="63"/>
        <end position="107"/>
    </location>
</feature>
<dbReference type="AlphaFoldDB" id="A0A060S953"/>
<dbReference type="Gene3D" id="1.10.10.10">
    <property type="entry name" value="Winged helix-like DNA-binding domain superfamily/Winged helix DNA-binding domain"/>
    <property type="match status" value="1"/>
</dbReference>
<proteinExistence type="predicted"/>
<comment type="caution">
    <text evidence="2">The sequence shown here is derived from an EMBL/GenBank/DDBJ whole genome shotgun (WGS) entry which is preliminary data.</text>
</comment>
<dbReference type="InterPro" id="IPR050662">
    <property type="entry name" value="Sec-metab_biosynth-thioest"/>
</dbReference>
<evidence type="ECO:0000259" key="1">
    <source>
        <dbReference type="Pfam" id="PF17778"/>
    </source>
</evidence>
<dbReference type="STRING" id="5643.A0A060S953"/>
<keyword evidence="3" id="KW-1185">Reference proteome</keyword>
<dbReference type="Proteomes" id="UP000029665">
    <property type="component" value="Unassembled WGS sequence"/>
</dbReference>
<gene>
    <name evidence="2" type="ORF">BN946_scf185000.g61</name>
</gene>
<protein>
    <recommendedName>
        <fullName evidence="1">LACTB2 winged helix domain-containing protein</fullName>
    </recommendedName>
</protein>
<dbReference type="OMA" id="WKMESVC"/>
<dbReference type="PANTHER" id="PTHR23131">
    <property type="entry name" value="ENDORIBONUCLEASE LACTB2"/>
    <property type="match status" value="1"/>
</dbReference>
<dbReference type="SUPFAM" id="SSF56281">
    <property type="entry name" value="Metallo-hydrolase/oxidoreductase"/>
    <property type="match status" value="1"/>
</dbReference>
<dbReference type="InterPro" id="IPR041516">
    <property type="entry name" value="LACTB2_WH"/>
</dbReference>
<dbReference type="OrthoDB" id="17458at2759"/>
<dbReference type="Pfam" id="PF17778">
    <property type="entry name" value="WHD_BLACT"/>
    <property type="match status" value="1"/>
</dbReference>
<reference evidence="2" key="1">
    <citation type="submission" date="2014-01" db="EMBL/GenBank/DDBJ databases">
        <title>The genome of the white-rot fungus Pycnoporus cinnabarinus: a basidiomycete model with a versatile arsenal for lignocellulosic biomass breakdown.</title>
        <authorList>
            <person name="Levasseur A."/>
            <person name="Lomascolo A."/>
            <person name="Ruiz-Duenas F.J."/>
            <person name="Uzan E."/>
            <person name="Piumi F."/>
            <person name="Kues U."/>
            <person name="Ram A.F.J."/>
            <person name="Murat C."/>
            <person name="Haon M."/>
            <person name="Benoit I."/>
            <person name="Arfi Y."/>
            <person name="Chevret D."/>
            <person name="Drula E."/>
            <person name="Kwon M.J."/>
            <person name="Gouret P."/>
            <person name="Lesage-Meessen L."/>
            <person name="Lombard V."/>
            <person name="Mariette J."/>
            <person name="Noirot C."/>
            <person name="Park J."/>
            <person name="Patyshakuliyeva A."/>
            <person name="Wieneger R.A.B."/>
            <person name="Wosten H.A.B."/>
            <person name="Martin F."/>
            <person name="Coutinho P.M."/>
            <person name="de Vries R."/>
            <person name="Martinez A.T."/>
            <person name="Klopp C."/>
            <person name="Pontarotti P."/>
            <person name="Henrissat B."/>
            <person name="Record E."/>
        </authorList>
    </citation>
    <scope>NUCLEOTIDE SEQUENCE [LARGE SCALE GENOMIC DNA]</scope>
    <source>
        <strain evidence="2">BRFM137</strain>
    </source>
</reference>
<evidence type="ECO:0000313" key="2">
    <source>
        <dbReference type="EMBL" id="CDO68918.1"/>
    </source>
</evidence>
<name>A0A060S953_PYCCI</name>
<sequence>MIDFAQGPDGAQTYDTVYPGHGPVVKEGLARIKMYLQHREEREAQIVNVLGLTPPSDAPDGWTTEAIVANIYAKYPRELWAPAAHSTELALNKLVNEGKVKKVDDAWVLSNH</sequence>